<reference evidence="2" key="1">
    <citation type="submission" date="2020-11" db="EMBL/GenBank/DDBJ databases">
        <authorList>
            <consortium name="DOE Joint Genome Institute"/>
            <person name="Ahrendt S."/>
            <person name="Riley R."/>
            <person name="Andreopoulos W."/>
            <person name="Labutti K."/>
            <person name="Pangilinan J."/>
            <person name="Ruiz-Duenas F.J."/>
            <person name="Barrasa J.M."/>
            <person name="Sanchez-Garcia M."/>
            <person name="Camarero S."/>
            <person name="Miyauchi S."/>
            <person name="Serrano A."/>
            <person name="Linde D."/>
            <person name="Babiker R."/>
            <person name="Drula E."/>
            <person name="Ayuso-Fernandez I."/>
            <person name="Pacheco R."/>
            <person name="Padilla G."/>
            <person name="Ferreira P."/>
            <person name="Barriuso J."/>
            <person name="Kellner H."/>
            <person name="Castanera R."/>
            <person name="Alfaro M."/>
            <person name="Ramirez L."/>
            <person name="Pisabarro A.G."/>
            <person name="Kuo A."/>
            <person name="Tritt A."/>
            <person name="Lipzen A."/>
            <person name="He G."/>
            <person name="Yan M."/>
            <person name="Ng V."/>
            <person name="Cullen D."/>
            <person name="Martin F."/>
            <person name="Rosso M.-N."/>
            <person name="Henrissat B."/>
            <person name="Hibbett D."/>
            <person name="Martinez A.T."/>
            <person name="Grigoriev I.V."/>
        </authorList>
    </citation>
    <scope>NUCLEOTIDE SEQUENCE</scope>
    <source>
        <strain evidence="2">CBS 247.69</strain>
    </source>
</reference>
<keyword evidence="3" id="KW-1185">Reference proteome</keyword>
<feature type="compositionally biased region" description="Polar residues" evidence="1">
    <location>
        <begin position="457"/>
        <end position="475"/>
    </location>
</feature>
<evidence type="ECO:0000313" key="2">
    <source>
        <dbReference type="EMBL" id="KAF9468148.1"/>
    </source>
</evidence>
<protein>
    <submittedName>
        <fullName evidence="2">Uncharacterized protein</fullName>
    </submittedName>
</protein>
<feature type="compositionally biased region" description="Polar residues" evidence="1">
    <location>
        <begin position="984"/>
        <end position="999"/>
    </location>
</feature>
<organism evidence="2 3">
    <name type="scientific">Collybia nuda</name>
    <dbReference type="NCBI Taxonomy" id="64659"/>
    <lineage>
        <taxon>Eukaryota</taxon>
        <taxon>Fungi</taxon>
        <taxon>Dikarya</taxon>
        <taxon>Basidiomycota</taxon>
        <taxon>Agaricomycotina</taxon>
        <taxon>Agaricomycetes</taxon>
        <taxon>Agaricomycetidae</taxon>
        <taxon>Agaricales</taxon>
        <taxon>Tricholomatineae</taxon>
        <taxon>Clitocybaceae</taxon>
        <taxon>Collybia</taxon>
    </lineage>
</organism>
<feature type="compositionally biased region" description="Polar residues" evidence="1">
    <location>
        <begin position="500"/>
        <end position="513"/>
    </location>
</feature>
<feature type="region of interest" description="Disordered" evidence="1">
    <location>
        <begin position="918"/>
        <end position="949"/>
    </location>
</feature>
<feature type="region of interest" description="Disordered" evidence="1">
    <location>
        <begin position="456"/>
        <end position="664"/>
    </location>
</feature>
<feature type="compositionally biased region" description="Low complexity" evidence="1">
    <location>
        <begin position="632"/>
        <end position="649"/>
    </location>
</feature>
<feature type="compositionally biased region" description="Polar residues" evidence="1">
    <location>
        <begin position="855"/>
        <end position="868"/>
    </location>
</feature>
<feature type="compositionally biased region" description="Polar residues" evidence="1">
    <location>
        <begin position="71"/>
        <end position="94"/>
    </location>
</feature>
<feature type="compositionally biased region" description="Acidic residues" evidence="1">
    <location>
        <begin position="871"/>
        <end position="885"/>
    </location>
</feature>
<feature type="region of interest" description="Disordered" evidence="1">
    <location>
        <begin position="984"/>
        <end position="1003"/>
    </location>
</feature>
<accession>A0A9P5YFX9</accession>
<feature type="compositionally biased region" description="Polar residues" evidence="1">
    <location>
        <begin position="10"/>
        <end position="30"/>
    </location>
</feature>
<dbReference type="AlphaFoldDB" id="A0A9P5YFX9"/>
<evidence type="ECO:0000256" key="1">
    <source>
        <dbReference type="SAM" id="MobiDB-lite"/>
    </source>
</evidence>
<dbReference type="EMBL" id="MU150234">
    <property type="protein sequence ID" value="KAF9468148.1"/>
    <property type="molecule type" value="Genomic_DNA"/>
</dbReference>
<dbReference type="OrthoDB" id="3261862at2759"/>
<feature type="compositionally biased region" description="Low complexity" evidence="1">
    <location>
        <begin position="175"/>
        <end position="204"/>
    </location>
</feature>
<gene>
    <name evidence="2" type="ORF">BDZ94DRAFT_1294609</name>
</gene>
<dbReference type="Proteomes" id="UP000807353">
    <property type="component" value="Unassembled WGS sequence"/>
</dbReference>
<feature type="region of interest" description="Disordered" evidence="1">
    <location>
        <begin position="722"/>
        <end position="803"/>
    </location>
</feature>
<feature type="region of interest" description="Disordered" evidence="1">
    <location>
        <begin position="1"/>
        <end position="118"/>
    </location>
</feature>
<feature type="region of interest" description="Disordered" evidence="1">
    <location>
        <begin position="848"/>
        <end position="897"/>
    </location>
</feature>
<name>A0A9P5YFX9_9AGAR</name>
<comment type="caution">
    <text evidence="2">The sequence shown here is derived from an EMBL/GenBank/DDBJ whole genome shotgun (WGS) entry which is preliminary data.</text>
</comment>
<evidence type="ECO:0000313" key="3">
    <source>
        <dbReference type="Proteomes" id="UP000807353"/>
    </source>
</evidence>
<feature type="region of interest" description="Disordered" evidence="1">
    <location>
        <begin position="250"/>
        <end position="274"/>
    </location>
</feature>
<sequence length="1062" mass="115011">MADPIAGQGIQRQGSLRSVASNTSIGSGVSLTRRARTRARSKTLTGGGSSVRSDKLPKSPTSELPYLEKVNVQQPLEATSFSTTDPLTVSTQPLHSPHRTETMVVQPGDDGHSPVVETYSGDLQSYSVSGSKVSRQTSGLQIHPTVFQPQPPPSAFSRDPSLTRINMAGANVRDSMSTQQSGVSSSIYPPSSSTTSESPSSPRSMAEQIDTYDVSSYDPDLGDVQEYDGDDVAYRLRLLVNNKYFLPPAHSKPSPSDFAPTGLVAPKKPARSTTPTFMDLFRGKAKSKPTTPTGTQGFDPNMPALRTAADSITASFVLRPQPRSSSQFPRHAPLPGDRSGRVVVVREKMHDIAVAAKQAEQDMKARGIRLDSVSQLGPSDSYHDVIDPTDAVDLPPPSSTYPFAVQASALHGLGVQDSVGAALLAERLPPPGSPGMSDAEDDWRKALLHQAVHHSLDSTSPDVSSFSMLDSSTPLHSPKPNHAGATSRATNTKRLLEQRILTNPILSDVSPPQRSRKRSTHSQSSLSRSKELSANRLSPLDTSRPSSYLPLRADTPIGPLTPLTPPPRKYLVNPLYSLSQTDLPRPDPPRQSLSVAHPPPPSLRKTMSSPMLSDSYESDTRHAMLTPPPLPRSSLSVQSSSHDLSGSGSFETSRSHPLSPDLVSSASRYSEDDLLYDEEDAPRASIALSAVNDGRPSFSEYSQPSPTASVFRDHLYQGSHRSITPSHLQHSRRSIEQESVRDSPVPRYSAMSPPPRISSSLAHFALSPPPRSSSFHYKAMTSRMSNTPPISEPDHSSSNQPLTDDTTLLIIAPEPTTPPFPIAERRGIPSRHHLSVDIPPTDIPVAIHSAPGPSSPTSFFDSIQTQPNAMDDLDSSSGESDDEDGCSQTPSPFIDTRTRAISQVPPVTIQRPTLMRFGNHSSPYVGRATENRRPSLGFGDDESRKPVGNIPLRAPFFTERSGKSDQGHGPPVSTYDFYKYTQQHRPASSGEPSTVTTVTGKRRSATIGPVAEWRNHQKAQESLRRLDGMLLQHMETEKDTIKRIATSVRSNIATQKSGHLYS</sequence>
<feature type="region of interest" description="Disordered" evidence="1">
    <location>
        <begin position="173"/>
        <end position="206"/>
    </location>
</feature>
<proteinExistence type="predicted"/>
<feature type="compositionally biased region" description="Polar residues" evidence="1">
    <location>
        <begin position="650"/>
        <end position="664"/>
    </location>
</feature>